<feature type="compositionally biased region" description="Basic and acidic residues" evidence="1">
    <location>
        <begin position="82"/>
        <end position="94"/>
    </location>
</feature>
<feature type="compositionally biased region" description="Basic and acidic residues" evidence="1">
    <location>
        <begin position="55"/>
        <end position="65"/>
    </location>
</feature>
<protein>
    <submittedName>
        <fullName evidence="2">Uncharacterized protein</fullName>
    </submittedName>
</protein>
<evidence type="ECO:0000313" key="2">
    <source>
        <dbReference type="EMBL" id="KAJ3601195.1"/>
    </source>
</evidence>
<gene>
    <name evidence="2" type="ORF">NHX12_032168</name>
</gene>
<accession>A0A9Q0IKD3</accession>
<comment type="caution">
    <text evidence="2">The sequence shown here is derived from an EMBL/GenBank/DDBJ whole genome shotgun (WGS) entry which is preliminary data.</text>
</comment>
<feature type="compositionally biased region" description="Basic and acidic residues" evidence="1">
    <location>
        <begin position="34"/>
        <end position="48"/>
    </location>
</feature>
<evidence type="ECO:0000313" key="3">
    <source>
        <dbReference type="Proteomes" id="UP001148018"/>
    </source>
</evidence>
<feature type="compositionally biased region" description="Polar residues" evidence="1">
    <location>
        <begin position="100"/>
        <end position="109"/>
    </location>
</feature>
<dbReference type="Proteomes" id="UP001148018">
    <property type="component" value="Unassembled WGS sequence"/>
</dbReference>
<dbReference type="AlphaFoldDB" id="A0A9Q0IKD3"/>
<reference evidence="2" key="1">
    <citation type="submission" date="2022-07" db="EMBL/GenBank/DDBJ databases">
        <title>Chromosome-level genome of Muraenolepis orangiensis.</title>
        <authorList>
            <person name="Kim J."/>
        </authorList>
    </citation>
    <scope>NUCLEOTIDE SEQUENCE</scope>
    <source>
        <strain evidence="2">KU_S4_2022</strain>
        <tissue evidence="2">Muscle</tissue>
    </source>
</reference>
<name>A0A9Q0IKD3_9TELE</name>
<feature type="region of interest" description="Disordered" evidence="1">
    <location>
        <begin position="1"/>
        <end position="109"/>
    </location>
</feature>
<sequence>MRIPEPRHRRRRQKNHPTKRLKPPGASLLLKTEIAAERKRYEGERTEVTRTLTVVEKRENKKEDVSTLNEPPRALGSHRVKRDQSHTPKEEEQPIVRSARQPTGSTSESLRAQMILAHISKKTFKRPNDGSPILKPIDITDYKKDEDRDEEEMKEQDEKEMEEDRDEEEMDKEMEEEEDRVEEEKDRGDEEMGENQE</sequence>
<feature type="region of interest" description="Disordered" evidence="1">
    <location>
        <begin position="121"/>
        <end position="197"/>
    </location>
</feature>
<keyword evidence="3" id="KW-1185">Reference proteome</keyword>
<proteinExistence type="predicted"/>
<organism evidence="2 3">
    <name type="scientific">Muraenolepis orangiensis</name>
    <name type="common">Patagonian moray cod</name>
    <dbReference type="NCBI Taxonomy" id="630683"/>
    <lineage>
        <taxon>Eukaryota</taxon>
        <taxon>Metazoa</taxon>
        <taxon>Chordata</taxon>
        <taxon>Craniata</taxon>
        <taxon>Vertebrata</taxon>
        <taxon>Euteleostomi</taxon>
        <taxon>Actinopterygii</taxon>
        <taxon>Neopterygii</taxon>
        <taxon>Teleostei</taxon>
        <taxon>Neoteleostei</taxon>
        <taxon>Acanthomorphata</taxon>
        <taxon>Zeiogadaria</taxon>
        <taxon>Gadariae</taxon>
        <taxon>Gadiformes</taxon>
        <taxon>Muraenolepidoidei</taxon>
        <taxon>Muraenolepididae</taxon>
        <taxon>Muraenolepis</taxon>
    </lineage>
</organism>
<feature type="compositionally biased region" description="Acidic residues" evidence="1">
    <location>
        <begin position="147"/>
        <end position="181"/>
    </location>
</feature>
<evidence type="ECO:0000256" key="1">
    <source>
        <dbReference type="SAM" id="MobiDB-lite"/>
    </source>
</evidence>
<feature type="compositionally biased region" description="Basic residues" evidence="1">
    <location>
        <begin position="7"/>
        <end position="22"/>
    </location>
</feature>
<dbReference type="EMBL" id="JANIIK010000047">
    <property type="protein sequence ID" value="KAJ3601195.1"/>
    <property type="molecule type" value="Genomic_DNA"/>
</dbReference>